<keyword evidence="4" id="KW-1185">Reference proteome</keyword>
<dbReference type="AlphaFoldDB" id="A0A5P9P079"/>
<reference evidence="3 4" key="1">
    <citation type="journal article" date="2007" name="Int. J. Syst. Evol. Microbiol.">
        <title>Natronorubrum sulfidifaciens sp. nov., an extremely haloalkaliphilic archaeon isolated from Aiding salt lake in Xin-Jiang, China.</title>
        <authorList>
            <person name="Cui H.L."/>
            <person name="Tohty D."/>
            <person name="Liu H.C."/>
            <person name="Liu S.J."/>
            <person name="Oren A."/>
            <person name="Zhou P.J."/>
        </authorList>
    </citation>
    <scope>NUCLEOTIDE SEQUENCE [LARGE SCALE GENOMIC DNA]</scope>
    <source>
        <strain evidence="3 4">7-3</strain>
    </source>
</reference>
<protein>
    <submittedName>
        <fullName evidence="3">Triose-phosphate isomerase</fullName>
        <ecNumber evidence="3">5.3.1.1</ecNumber>
    </submittedName>
</protein>
<dbReference type="GO" id="GO:0004807">
    <property type="term" value="F:triose-phosphate isomerase activity"/>
    <property type="evidence" value="ECO:0007669"/>
    <property type="project" value="UniProtKB-EC"/>
</dbReference>
<dbReference type="NCBIfam" id="NF003302">
    <property type="entry name" value="PRK04302.1"/>
    <property type="match status" value="1"/>
</dbReference>
<dbReference type="InterPro" id="IPR013785">
    <property type="entry name" value="Aldolase_TIM"/>
</dbReference>
<dbReference type="RefSeq" id="WP_152938922.1">
    <property type="nucleotide sequence ID" value="NZ_CP045488.1"/>
</dbReference>
<dbReference type="OrthoDB" id="9465at2157"/>
<dbReference type="Proteomes" id="UP000326170">
    <property type="component" value="Chromosome"/>
</dbReference>
<dbReference type="InterPro" id="IPR006062">
    <property type="entry name" value="His_biosynth"/>
</dbReference>
<comment type="similarity">
    <text evidence="2">Belongs to the HisA/HisF family.</text>
</comment>
<dbReference type="Pfam" id="PF00977">
    <property type="entry name" value="His_biosynth"/>
    <property type="match status" value="1"/>
</dbReference>
<dbReference type="EMBL" id="CP045488">
    <property type="protein sequence ID" value="QFU81542.1"/>
    <property type="molecule type" value="Genomic_DNA"/>
</dbReference>
<keyword evidence="1 3" id="KW-0413">Isomerase</keyword>
<dbReference type="SUPFAM" id="SSF51351">
    <property type="entry name" value="Triosephosphate isomerase (TIM)"/>
    <property type="match status" value="1"/>
</dbReference>
<evidence type="ECO:0000313" key="4">
    <source>
        <dbReference type="Proteomes" id="UP000326170"/>
    </source>
</evidence>
<dbReference type="EC" id="5.3.1.1" evidence="3"/>
<accession>A0A5P9P079</accession>
<evidence type="ECO:0000256" key="2">
    <source>
        <dbReference type="RuleBase" id="RU003657"/>
    </source>
</evidence>
<dbReference type="GeneID" id="42299923"/>
<dbReference type="KEGG" id="nas:GCU68_02705"/>
<evidence type="ECO:0000256" key="1">
    <source>
        <dbReference type="ARBA" id="ARBA00023235"/>
    </source>
</evidence>
<keyword evidence="2" id="KW-0368">Histidine biosynthesis</keyword>
<sequence length="236" mass="25353">MALPQPHFLINFKTATETIGEDGLAFARTIERVRDETERHFAVAPQLTDLRLVADRTSLPIVAQSATRREDATLGATTYEAVAAAGADAVFVNHPQNEATFADVARAVDRCDDLGLESIVCVTSREQGRAALTYDPDWLLFERPADIASESGLVRTHPERIAAFVDMVDAEHPRTNVFVGGGIRTAEDVERAFSCGVDAAGAASAALEASDRAAWLRSIARAVPDAVECDESTQGK</sequence>
<organism evidence="3 4">
    <name type="scientific">Natronorubrum aibiense</name>
    <dbReference type="NCBI Taxonomy" id="348826"/>
    <lineage>
        <taxon>Archaea</taxon>
        <taxon>Methanobacteriati</taxon>
        <taxon>Methanobacteriota</taxon>
        <taxon>Stenosarchaea group</taxon>
        <taxon>Halobacteria</taxon>
        <taxon>Halobacteriales</taxon>
        <taxon>Natrialbaceae</taxon>
        <taxon>Natronorubrum</taxon>
    </lineage>
</organism>
<dbReference type="Gene3D" id="3.20.20.70">
    <property type="entry name" value="Aldolase class I"/>
    <property type="match status" value="1"/>
</dbReference>
<evidence type="ECO:0000313" key="3">
    <source>
        <dbReference type="EMBL" id="QFU81542.1"/>
    </source>
</evidence>
<proteinExistence type="inferred from homology"/>
<dbReference type="InterPro" id="IPR035990">
    <property type="entry name" value="TIM_sf"/>
</dbReference>
<name>A0A5P9P079_9EURY</name>
<dbReference type="PROSITE" id="PS51440">
    <property type="entry name" value="TIM_2"/>
    <property type="match status" value="1"/>
</dbReference>
<dbReference type="Pfam" id="PF00121">
    <property type="entry name" value="TIM"/>
    <property type="match status" value="1"/>
</dbReference>
<gene>
    <name evidence="3" type="ORF">GCU68_02705</name>
</gene>
<dbReference type="InterPro" id="IPR000652">
    <property type="entry name" value="Triosephosphate_isomerase"/>
</dbReference>
<keyword evidence="2" id="KW-0028">Amino-acid biosynthesis</keyword>